<organism evidence="7 8">
    <name type="scientific">Meira miltonrushii</name>
    <dbReference type="NCBI Taxonomy" id="1280837"/>
    <lineage>
        <taxon>Eukaryota</taxon>
        <taxon>Fungi</taxon>
        <taxon>Dikarya</taxon>
        <taxon>Basidiomycota</taxon>
        <taxon>Ustilaginomycotina</taxon>
        <taxon>Exobasidiomycetes</taxon>
        <taxon>Exobasidiales</taxon>
        <taxon>Brachybasidiaceae</taxon>
        <taxon>Meira</taxon>
    </lineage>
</organism>
<keyword evidence="8" id="KW-1185">Reference proteome</keyword>
<feature type="compositionally biased region" description="Acidic residues" evidence="5">
    <location>
        <begin position="75"/>
        <end position="122"/>
    </location>
</feature>
<accession>A0A316VJ78</accession>
<dbReference type="InterPro" id="IPR012677">
    <property type="entry name" value="Nucleotide-bd_a/b_plait_sf"/>
</dbReference>
<dbReference type="GeneID" id="37020060"/>
<dbReference type="Pfam" id="PF00076">
    <property type="entry name" value="RRM_1"/>
    <property type="match status" value="1"/>
</dbReference>
<dbReference type="InterPro" id="IPR035979">
    <property type="entry name" value="RBD_domain_sf"/>
</dbReference>
<proteinExistence type="predicted"/>
<feature type="compositionally biased region" description="Polar residues" evidence="5">
    <location>
        <begin position="1"/>
        <end position="17"/>
    </location>
</feature>
<comment type="subcellular location">
    <subcellularLocation>
        <location evidence="1">Nucleus</location>
        <location evidence="1">Nucleolus</location>
    </subcellularLocation>
</comment>
<dbReference type="Gene3D" id="3.30.70.330">
    <property type="match status" value="1"/>
</dbReference>
<feature type="compositionally biased region" description="Basic and acidic residues" evidence="5">
    <location>
        <begin position="300"/>
        <end position="316"/>
    </location>
</feature>
<dbReference type="GO" id="GO:0003723">
    <property type="term" value="F:RNA binding"/>
    <property type="evidence" value="ECO:0007669"/>
    <property type="project" value="UniProtKB-UniRule"/>
</dbReference>
<sequence>MPTTRSTSGAKNGNRAVSNVKRSRPVEEEKGRINKKAKVSKPATKTQAKESSKSTTVPSKDTKKTRPTAISVIDAAEEKEDSDEDDMIALDAGDDDDEEEEEEEEEEVETDSEAEDAEDDDAAILAGFSDVDGADSSDEDEDDDKETKQGTISASGVVKLPSSKDDAVVKARLEKVNKKRKESGQAGKPIVLYFGRVPKTMPESALRSYLDQFGNVKRLRLARNKKTGATKHYAFVEFEDEEVGKIVCETMHNYLLEGRLLQVHIVPKEKQHPSLWVGANRTYRKIPADRKFRVSHNKARTQEQKERAETKLLQRQEKRRKRIKQQGIDYDFEGYTKA</sequence>
<feature type="region of interest" description="Disordered" evidence="5">
    <location>
        <begin position="297"/>
        <end position="323"/>
    </location>
</feature>
<dbReference type="AlphaFoldDB" id="A0A316VJ78"/>
<dbReference type="GO" id="GO:0005730">
    <property type="term" value="C:nucleolus"/>
    <property type="evidence" value="ECO:0007669"/>
    <property type="project" value="UniProtKB-SubCell"/>
</dbReference>
<dbReference type="CDD" id="cd12307">
    <property type="entry name" value="RRM_NIFK_like"/>
    <property type="match status" value="1"/>
</dbReference>
<dbReference type="Proteomes" id="UP000245771">
    <property type="component" value="Unassembled WGS sequence"/>
</dbReference>
<evidence type="ECO:0000313" key="8">
    <source>
        <dbReference type="Proteomes" id="UP000245771"/>
    </source>
</evidence>
<evidence type="ECO:0000256" key="2">
    <source>
        <dbReference type="ARBA" id="ARBA00022884"/>
    </source>
</evidence>
<evidence type="ECO:0000256" key="3">
    <source>
        <dbReference type="ARBA" id="ARBA00023242"/>
    </source>
</evidence>
<dbReference type="SUPFAM" id="SSF54928">
    <property type="entry name" value="RNA-binding domain, RBD"/>
    <property type="match status" value="1"/>
</dbReference>
<keyword evidence="3" id="KW-0539">Nucleus</keyword>
<gene>
    <name evidence="7" type="ORF">FA14DRAFT_159577</name>
</gene>
<evidence type="ECO:0000256" key="5">
    <source>
        <dbReference type="SAM" id="MobiDB-lite"/>
    </source>
</evidence>
<protein>
    <recommendedName>
        <fullName evidence="6">RRM domain-containing protein</fullName>
    </recommendedName>
</protein>
<feature type="domain" description="RRM" evidence="6">
    <location>
        <begin position="190"/>
        <end position="268"/>
    </location>
</feature>
<dbReference type="OrthoDB" id="21467at2759"/>
<feature type="region of interest" description="Disordered" evidence="5">
    <location>
        <begin position="1"/>
        <end position="159"/>
    </location>
</feature>
<evidence type="ECO:0000313" key="7">
    <source>
        <dbReference type="EMBL" id="PWN37606.1"/>
    </source>
</evidence>
<dbReference type="RefSeq" id="XP_025357908.1">
    <property type="nucleotide sequence ID" value="XM_025498279.1"/>
</dbReference>
<reference evidence="7 8" key="1">
    <citation type="journal article" date="2018" name="Mol. Biol. Evol.">
        <title>Broad Genomic Sampling Reveals a Smut Pathogenic Ancestry of the Fungal Clade Ustilaginomycotina.</title>
        <authorList>
            <person name="Kijpornyongpan T."/>
            <person name="Mondo S.J."/>
            <person name="Barry K."/>
            <person name="Sandor L."/>
            <person name="Lee J."/>
            <person name="Lipzen A."/>
            <person name="Pangilinan J."/>
            <person name="LaButti K."/>
            <person name="Hainaut M."/>
            <person name="Henrissat B."/>
            <person name="Grigoriev I.V."/>
            <person name="Spatafora J.W."/>
            <person name="Aime M.C."/>
        </authorList>
    </citation>
    <scope>NUCLEOTIDE SEQUENCE [LARGE SCALE GENOMIC DNA]</scope>
    <source>
        <strain evidence="7 8">MCA 3882</strain>
    </source>
</reference>
<name>A0A316VJ78_9BASI</name>
<dbReference type="STRING" id="1280837.A0A316VJ78"/>
<feature type="compositionally biased region" description="Acidic residues" evidence="5">
    <location>
        <begin position="132"/>
        <end position="144"/>
    </location>
</feature>
<dbReference type="EMBL" id="KZ819602">
    <property type="protein sequence ID" value="PWN37606.1"/>
    <property type="molecule type" value="Genomic_DNA"/>
</dbReference>
<evidence type="ECO:0000259" key="6">
    <source>
        <dbReference type="PROSITE" id="PS50102"/>
    </source>
</evidence>
<dbReference type="InParanoid" id="A0A316VJ78"/>
<dbReference type="SMART" id="SM00360">
    <property type="entry name" value="RRM"/>
    <property type="match status" value="1"/>
</dbReference>
<evidence type="ECO:0000256" key="1">
    <source>
        <dbReference type="ARBA" id="ARBA00004604"/>
    </source>
</evidence>
<keyword evidence="2 4" id="KW-0694">RNA-binding</keyword>
<dbReference type="InterPro" id="IPR000504">
    <property type="entry name" value="RRM_dom"/>
</dbReference>
<dbReference type="PROSITE" id="PS50102">
    <property type="entry name" value="RRM"/>
    <property type="match status" value="1"/>
</dbReference>
<dbReference type="PANTHER" id="PTHR46754">
    <property type="entry name" value="MKI67 FHA DOMAIN-INTERACTING NUCLEOLAR PHOSPHOPROTEIN"/>
    <property type="match status" value="1"/>
</dbReference>
<evidence type="ECO:0000256" key="4">
    <source>
        <dbReference type="PROSITE-ProRule" id="PRU00176"/>
    </source>
</evidence>